<protein>
    <recommendedName>
        <fullName evidence="4">F-box domain-containing protein</fullName>
    </recommendedName>
</protein>
<dbReference type="OMA" id="DLAMVEC"/>
<dbReference type="STRING" id="4533.J3N0Q3"/>
<dbReference type="Gene3D" id="3.40.1000.30">
    <property type="match status" value="1"/>
</dbReference>
<sequence>MAKTSPLHRVIGAARWDAERPLGRLVVLAHAAFLDAGFVPTGAADDDDELLFPIFCGNGESAVQLPRKVGRTASSLPLRYVVPQLRRRSPDMAAVQLRLCAPGRYLVFYVSVARAGMFGFGRPWFDTYWICLDALAAAPLLSGGLDDAARALRRDARLDALWSALTDTLCRRVLVDLCARNGVTLEPTLMSLPGDAVAAILARLPDDEDLAMVECTCAGLRRLVAEHDATLWKPRYEKVPPFLQLLGVGDEEPTKVRWKKRCMAVRRWPFLAHFVSTRERRRRPSLVLWLDPWPRRMYSFIRFRPPFRSPEPPEEKDTVVPRRRRRRSRAMAREASHHGHALVPGGQKKMRHGAGAVHSPSSRFRWKHR</sequence>
<dbReference type="PANTHER" id="PTHR34791">
    <property type="entry name" value="OS02G0272100 PROTEIN"/>
    <property type="match status" value="1"/>
</dbReference>
<name>J3N0Q3_ORYBR</name>
<dbReference type="Gramene" id="OB10G11010.1">
    <property type="protein sequence ID" value="OB10G11010.1"/>
    <property type="gene ID" value="OB10G11010"/>
</dbReference>
<evidence type="ECO:0008006" key="4">
    <source>
        <dbReference type="Google" id="ProtNLM"/>
    </source>
</evidence>
<dbReference type="AlphaFoldDB" id="J3N0Q3"/>
<proteinExistence type="predicted"/>
<organism evidence="2">
    <name type="scientific">Oryza brachyantha</name>
    <name type="common">malo sina</name>
    <dbReference type="NCBI Taxonomy" id="4533"/>
    <lineage>
        <taxon>Eukaryota</taxon>
        <taxon>Viridiplantae</taxon>
        <taxon>Streptophyta</taxon>
        <taxon>Embryophyta</taxon>
        <taxon>Tracheophyta</taxon>
        <taxon>Spermatophyta</taxon>
        <taxon>Magnoliopsida</taxon>
        <taxon>Liliopsida</taxon>
        <taxon>Poales</taxon>
        <taxon>Poaceae</taxon>
        <taxon>BOP clade</taxon>
        <taxon>Oryzoideae</taxon>
        <taxon>Oryzeae</taxon>
        <taxon>Oryzinae</taxon>
        <taxon>Oryza</taxon>
    </lineage>
</organism>
<dbReference type="eggNOG" id="ENOG502RRQK">
    <property type="taxonomic scope" value="Eukaryota"/>
</dbReference>
<dbReference type="Proteomes" id="UP000006038">
    <property type="component" value="Chromosome 10"/>
</dbReference>
<dbReference type="PANTHER" id="PTHR34791:SF1">
    <property type="entry name" value="OS02G0272100 PROTEIN"/>
    <property type="match status" value="1"/>
</dbReference>
<dbReference type="EnsemblPlants" id="OB10G11010.1">
    <property type="protein sequence ID" value="OB10G11010.1"/>
    <property type="gene ID" value="OB10G11010"/>
</dbReference>
<dbReference type="InterPro" id="IPR036047">
    <property type="entry name" value="F-box-like_dom_sf"/>
</dbReference>
<evidence type="ECO:0000256" key="1">
    <source>
        <dbReference type="SAM" id="MobiDB-lite"/>
    </source>
</evidence>
<keyword evidence="3" id="KW-1185">Reference proteome</keyword>
<dbReference type="SUPFAM" id="SSF81383">
    <property type="entry name" value="F-box domain"/>
    <property type="match status" value="1"/>
</dbReference>
<dbReference type="HOGENOM" id="CLU_054864_0_0_1"/>
<evidence type="ECO:0000313" key="3">
    <source>
        <dbReference type="Proteomes" id="UP000006038"/>
    </source>
</evidence>
<feature type="compositionally biased region" description="Basic and acidic residues" evidence="1">
    <location>
        <begin position="311"/>
        <end position="320"/>
    </location>
</feature>
<evidence type="ECO:0000313" key="2">
    <source>
        <dbReference type="EnsemblPlants" id="OB10G11010.1"/>
    </source>
</evidence>
<feature type="region of interest" description="Disordered" evidence="1">
    <location>
        <begin position="309"/>
        <end position="369"/>
    </location>
</feature>
<accession>J3N0Q3</accession>
<feature type="compositionally biased region" description="Basic residues" evidence="1">
    <location>
        <begin position="321"/>
        <end position="330"/>
    </location>
</feature>
<reference evidence="2" key="2">
    <citation type="submission" date="2013-04" db="UniProtKB">
        <authorList>
            <consortium name="EnsemblPlants"/>
        </authorList>
    </citation>
    <scope>IDENTIFICATION</scope>
</reference>
<reference evidence="2" key="1">
    <citation type="journal article" date="2013" name="Nat. Commun.">
        <title>Whole-genome sequencing of Oryza brachyantha reveals mechanisms underlying Oryza genome evolution.</title>
        <authorList>
            <person name="Chen J."/>
            <person name="Huang Q."/>
            <person name="Gao D."/>
            <person name="Wang J."/>
            <person name="Lang Y."/>
            <person name="Liu T."/>
            <person name="Li B."/>
            <person name="Bai Z."/>
            <person name="Luis Goicoechea J."/>
            <person name="Liang C."/>
            <person name="Chen C."/>
            <person name="Zhang W."/>
            <person name="Sun S."/>
            <person name="Liao Y."/>
            <person name="Zhang X."/>
            <person name="Yang L."/>
            <person name="Song C."/>
            <person name="Wang M."/>
            <person name="Shi J."/>
            <person name="Liu G."/>
            <person name="Liu J."/>
            <person name="Zhou H."/>
            <person name="Zhou W."/>
            <person name="Yu Q."/>
            <person name="An N."/>
            <person name="Chen Y."/>
            <person name="Cai Q."/>
            <person name="Wang B."/>
            <person name="Liu B."/>
            <person name="Min J."/>
            <person name="Huang Y."/>
            <person name="Wu H."/>
            <person name="Li Z."/>
            <person name="Zhang Y."/>
            <person name="Yin Y."/>
            <person name="Song W."/>
            <person name="Jiang J."/>
            <person name="Jackson S.A."/>
            <person name="Wing R.A."/>
            <person name="Wang J."/>
            <person name="Chen M."/>
        </authorList>
    </citation>
    <scope>NUCLEOTIDE SEQUENCE [LARGE SCALE GENOMIC DNA]</scope>
    <source>
        <strain evidence="2">cv. IRGC 101232</strain>
    </source>
</reference>